<keyword evidence="3 6" id="KW-0812">Transmembrane</keyword>
<feature type="transmembrane region" description="Helical" evidence="6">
    <location>
        <begin position="6"/>
        <end position="27"/>
    </location>
</feature>
<evidence type="ECO:0000313" key="8">
    <source>
        <dbReference type="Proteomes" id="UP000011863"/>
    </source>
</evidence>
<feature type="transmembrane region" description="Helical" evidence="6">
    <location>
        <begin position="615"/>
        <end position="632"/>
    </location>
</feature>
<feature type="transmembrane region" description="Helical" evidence="6">
    <location>
        <begin position="352"/>
        <end position="370"/>
    </location>
</feature>
<feature type="transmembrane region" description="Helical" evidence="6">
    <location>
        <begin position="77"/>
        <end position="99"/>
    </location>
</feature>
<name>A0A6C7EGN7_ILUCY</name>
<feature type="transmembrane region" description="Helical" evidence="6">
    <location>
        <begin position="487"/>
        <end position="506"/>
    </location>
</feature>
<feature type="transmembrane region" description="Helical" evidence="6">
    <location>
        <begin position="382"/>
        <end position="399"/>
    </location>
</feature>
<feature type="transmembrane region" description="Helical" evidence="6">
    <location>
        <begin position="326"/>
        <end position="346"/>
    </location>
</feature>
<feature type="transmembrane region" description="Helical" evidence="6">
    <location>
        <begin position="108"/>
        <end position="126"/>
    </location>
</feature>
<feature type="transmembrane region" description="Helical" evidence="6">
    <location>
        <begin position="159"/>
        <end position="177"/>
    </location>
</feature>
<dbReference type="Proteomes" id="UP000011863">
    <property type="component" value="Chromosome"/>
</dbReference>
<dbReference type="KEGG" id="aym:YM304_34540"/>
<keyword evidence="4 6" id="KW-1133">Transmembrane helix</keyword>
<dbReference type="OrthoDB" id="9805514at2"/>
<feature type="transmembrane region" description="Helical" evidence="6">
    <location>
        <begin position="256"/>
        <end position="274"/>
    </location>
</feature>
<dbReference type="AlphaFoldDB" id="A0A6C7EGN7"/>
<evidence type="ECO:0000313" key="7">
    <source>
        <dbReference type="EMBL" id="BAN03768.1"/>
    </source>
</evidence>
<evidence type="ECO:0000256" key="2">
    <source>
        <dbReference type="ARBA" id="ARBA00022475"/>
    </source>
</evidence>
<evidence type="ECO:0000256" key="5">
    <source>
        <dbReference type="ARBA" id="ARBA00023136"/>
    </source>
</evidence>
<feature type="transmembrane region" description="Helical" evidence="6">
    <location>
        <begin position="539"/>
        <end position="558"/>
    </location>
</feature>
<reference evidence="7 8" key="1">
    <citation type="journal article" date="2013" name="Int. J. Syst. Evol. Microbiol.">
        <title>Ilumatobacter nonamiense sp. nov. and Ilumatobacter coccineum sp. nov., isolated from seashore sand.</title>
        <authorList>
            <person name="Matsumoto A."/>
            <person name="Kasai H."/>
            <person name="Matsuo Y."/>
            <person name="Shizuri Y."/>
            <person name="Ichikawa N."/>
            <person name="Fujita N."/>
            <person name="Omura S."/>
            <person name="Takahashi Y."/>
        </authorList>
    </citation>
    <scope>NUCLEOTIDE SEQUENCE [LARGE SCALE GENOMIC DNA]</scope>
    <source>
        <strain evidence="8">NBRC 103263 / KCTC 29153 / YM16-304</strain>
    </source>
</reference>
<dbReference type="PANTHER" id="PTHR30482">
    <property type="entry name" value="HIGH-AFFINITY BRANCHED-CHAIN AMINO ACID TRANSPORT SYSTEM PERMEASE"/>
    <property type="match status" value="1"/>
</dbReference>
<gene>
    <name evidence="7" type="ORF">YM304_34540</name>
</gene>
<sequence length="671" mass="69550">MTDYAYYLLLGTGAGAIIAALGLGLVVTFQGSGVVNFAHGAMAMWVVYVYADLREGSYPFPIPGLPGRYHFNDDVGFWWAMFLAMSTAGLLGLLVYLLIFKPLAKAPSLAKVVASVGLVVVLTALVDRRFADKTSIRVGKILPRESVTITDDLTIPRDGLWLALVVIVVGLALWAYTRFSKIGLVTRAAAENEKGAVLLGYSPNFLAGASFVLASLTSGFVAILAAPMIQLGSNVFTFGYLIPALGAALIGKFRNVGPTVATGFAIGMIQSTFTKLQIDLSWFPEYGAREGLPFIVIIVAMFVLGDQMPDRGAVDNWKLPAVPQSRVTLGTVGVPVVLAVVGLIALGPLWRGAIMTTVIATVLALSFVVLTGFGGQTSLAQLAFAGVAGFTLSKLAVGWGVPFPIAPLLAASVAAIAGAIVGIPALRLRGTNLAIVTLAGGVAIAEFIFKNPRFVGDASTGGAQIPNPKLGGWDFALVYGTNSSRPVFGIFLVVVALIFALLVANLRRSGTGRRMLAVRSNERAASAVGIKVTTVKVQLFMMSAFIAGIAGSLIAYRFGAVSDTSFGVVASLTALAVAYLGGITSVSGAVTSGIVAASGVAFFATGRIMDSFGTWEAYIGGLMLIITAILNPEGISGAVRASVAEANQKKAQKLADKEAAAATTPQATVAA</sequence>
<proteinExistence type="predicted"/>
<keyword evidence="2" id="KW-1003">Cell membrane</keyword>
<dbReference type="PANTHER" id="PTHR30482:SF1">
    <property type="entry name" value="BRANCHED-CHAIN AMINO ACID TRANSPORT PERMEASE PROTEIN LIVM-RELATED"/>
    <property type="match status" value="1"/>
</dbReference>
<feature type="transmembrane region" description="Helical" evidence="6">
    <location>
        <begin position="286"/>
        <end position="305"/>
    </location>
</feature>
<feature type="transmembrane region" description="Helical" evidence="6">
    <location>
        <begin position="231"/>
        <end position="249"/>
    </location>
</feature>
<evidence type="ECO:0000256" key="1">
    <source>
        <dbReference type="ARBA" id="ARBA00004651"/>
    </source>
</evidence>
<evidence type="ECO:0000256" key="3">
    <source>
        <dbReference type="ARBA" id="ARBA00022692"/>
    </source>
</evidence>
<organism evidence="7 8">
    <name type="scientific">Ilumatobacter coccineus (strain NBRC 103263 / KCTC 29153 / YM16-304)</name>
    <dbReference type="NCBI Taxonomy" id="1313172"/>
    <lineage>
        <taxon>Bacteria</taxon>
        <taxon>Bacillati</taxon>
        <taxon>Actinomycetota</taxon>
        <taxon>Acidimicrobiia</taxon>
        <taxon>Acidimicrobiales</taxon>
        <taxon>Ilumatobacteraceae</taxon>
        <taxon>Ilumatobacter</taxon>
    </lineage>
</organism>
<evidence type="ECO:0000256" key="4">
    <source>
        <dbReference type="ARBA" id="ARBA00022989"/>
    </source>
</evidence>
<accession>A0A6C7EGN7</accession>
<dbReference type="Pfam" id="PF02653">
    <property type="entry name" value="BPD_transp_2"/>
    <property type="match status" value="2"/>
</dbReference>
<dbReference type="InterPro" id="IPR001851">
    <property type="entry name" value="ABC_transp_permease"/>
</dbReference>
<feature type="transmembrane region" description="Helical" evidence="6">
    <location>
        <begin position="198"/>
        <end position="225"/>
    </location>
</feature>
<dbReference type="GO" id="GO:0015658">
    <property type="term" value="F:branched-chain amino acid transmembrane transporter activity"/>
    <property type="evidence" value="ECO:0007669"/>
    <property type="project" value="InterPro"/>
</dbReference>
<dbReference type="RefSeq" id="WP_015443015.1">
    <property type="nucleotide sequence ID" value="NC_020520.1"/>
</dbReference>
<evidence type="ECO:0000256" key="6">
    <source>
        <dbReference type="SAM" id="Phobius"/>
    </source>
</evidence>
<feature type="transmembrane region" description="Helical" evidence="6">
    <location>
        <begin position="433"/>
        <end position="449"/>
    </location>
</feature>
<protein>
    <submittedName>
        <fullName evidence="7">Putative amino acid ABC transporter permease protein</fullName>
    </submittedName>
</protein>
<dbReference type="CDD" id="cd06582">
    <property type="entry name" value="TM_PBP1_LivH_like"/>
    <property type="match status" value="1"/>
</dbReference>
<dbReference type="InterPro" id="IPR043428">
    <property type="entry name" value="LivM-like"/>
</dbReference>
<feature type="transmembrane region" description="Helical" evidence="6">
    <location>
        <begin position="405"/>
        <end position="426"/>
    </location>
</feature>
<dbReference type="EMBL" id="AP012057">
    <property type="protein sequence ID" value="BAN03768.1"/>
    <property type="molecule type" value="Genomic_DNA"/>
</dbReference>
<comment type="subcellular location">
    <subcellularLocation>
        <location evidence="1">Cell membrane</location>
        <topology evidence="1">Multi-pass membrane protein</topology>
    </subcellularLocation>
</comment>
<keyword evidence="8" id="KW-1185">Reference proteome</keyword>
<dbReference type="CDD" id="cd06581">
    <property type="entry name" value="TM_PBP1_LivM_like"/>
    <property type="match status" value="1"/>
</dbReference>
<keyword evidence="5 6" id="KW-0472">Membrane</keyword>
<feature type="transmembrane region" description="Helical" evidence="6">
    <location>
        <begin position="34"/>
        <end position="51"/>
    </location>
</feature>
<dbReference type="GO" id="GO:0005886">
    <property type="term" value="C:plasma membrane"/>
    <property type="evidence" value="ECO:0007669"/>
    <property type="project" value="UniProtKB-SubCell"/>
</dbReference>